<dbReference type="SUPFAM" id="SSF53271">
    <property type="entry name" value="PRTase-like"/>
    <property type="match status" value="1"/>
</dbReference>
<evidence type="ECO:0000256" key="1">
    <source>
        <dbReference type="ARBA" id="ARBA00005209"/>
    </source>
</evidence>
<reference evidence="13 14" key="1">
    <citation type="submission" date="2019-11" db="EMBL/GenBank/DDBJ databases">
        <title>Comparative genomics of hydrocarbon-degrading Desulfosarcina strains.</title>
        <authorList>
            <person name="Watanabe M."/>
            <person name="Kojima H."/>
            <person name="Fukui M."/>
        </authorList>
    </citation>
    <scope>NUCLEOTIDE SEQUENCE [LARGE SCALE GENOMIC DNA]</scope>
    <source>
        <strain evidence="13 14">28bB2T</strain>
    </source>
</reference>
<evidence type="ECO:0000259" key="12">
    <source>
        <dbReference type="PROSITE" id="PS51278"/>
    </source>
</evidence>
<evidence type="ECO:0000256" key="10">
    <source>
        <dbReference type="PIRSR" id="PIRSR000485-3"/>
    </source>
</evidence>
<name>A0A5K7ZUK6_9BACT</name>
<dbReference type="PIRSF" id="PIRSF000485">
    <property type="entry name" value="Amd_phspho_trans"/>
    <property type="match status" value="1"/>
</dbReference>
<dbReference type="InterPro" id="IPR005854">
    <property type="entry name" value="PurF"/>
</dbReference>
<feature type="binding site" evidence="7 10">
    <location>
        <position position="274"/>
    </location>
    <ligand>
        <name>[4Fe-4S] cluster</name>
        <dbReference type="ChEBI" id="CHEBI:49883"/>
    </ligand>
</feature>
<dbReference type="GO" id="GO:0009113">
    <property type="term" value="P:purine nucleobase biosynthetic process"/>
    <property type="evidence" value="ECO:0007669"/>
    <property type="project" value="UniProtKB-UniRule"/>
</dbReference>
<dbReference type="PANTHER" id="PTHR11907">
    <property type="entry name" value="AMIDOPHOSPHORIBOSYLTRANSFERASE"/>
    <property type="match status" value="1"/>
</dbReference>
<evidence type="ECO:0000313" key="13">
    <source>
        <dbReference type="EMBL" id="BBO83888.1"/>
    </source>
</evidence>
<dbReference type="KEGG" id="dov:DSCO28_44540"/>
<proteinExistence type="inferred from homology"/>
<comment type="similarity">
    <text evidence="2 7 8">In the C-terminal section; belongs to the purine/pyrimidine phosphoribosyltransferase family.</text>
</comment>
<evidence type="ECO:0000313" key="14">
    <source>
        <dbReference type="Proteomes" id="UP000425960"/>
    </source>
</evidence>
<dbReference type="Gene3D" id="3.40.50.2020">
    <property type="match status" value="1"/>
</dbReference>
<evidence type="ECO:0000256" key="9">
    <source>
        <dbReference type="PIRSR" id="PIRSR000485-1"/>
    </source>
</evidence>
<keyword evidence="6 7" id="KW-0315">Glutamine amidotransferase</keyword>
<comment type="pathway">
    <text evidence="1 7 8">Purine metabolism; IMP biosynthesis via de novo pathway; N(1)-(5-phospho-D-ribosyl)glycinamide from 5-phospho-alpha-D-ribose 1-diphosphate: step 1/2.</text>
</comment>
<dbReference type="CDD" id="cd06223">
    <property type="entry name" value="PRTases_typeI"/>
    <property type="match status" value="1"/>
</dbReference>
<sequence>MRKGRNVPAQPLLSRQMTMKPTGVIDPQPMDEDKPREACGLFGAFGHPDAAKLCYFGIYALQHRGQESAGIAVTDNGAIDEYKGMGLVPDVFDMDVLDGLNGPTAIGHVRYSTTGSSIVANAQPLVVRHRNRAYAVAHNGNLVNAHTIKAELEEAGSIFQTTMDSEVFLHLFVRSLSLGFEEALKATVARMKGAFSMVVLTSRGEMIGIKDPHGFRPLCLGKLNGSWILASETCALDLVQAEFVRELEPGEIVIISKDGVKSIRTSTPKQRSFCIFEFIYFARPDSTFFGHNVYLTRKAHGRRLAEEAPVGADLVMPFPDSGVYAGLGYSEASGIPFETGMIRNHYVGRTFIQPTQSMRDFGVRVKLNPIKELLKGKDIIIIEDSIIRGTTAKTRVKALRELGVKRVHLRVSGPPHRFPCHYGIDFSTKGELIAAKMSVEELGRYLGLDSLAYLSLDGLLESTGIDNPADHFCKACFDGCYPVHFDENLSKHCMEVR</sequence>
<dbReference type="InterPro" id="IPR029055">
    <property type="entry name" value="Ntn_hydrolases_N"/>
</dbReference>
<feature type="binding site" evidence="7 10">
    <location>
        <position position="473"/>
    </location>
    <ligand>
        <name>[4Fe-4S] cluster</name>
        <dbReference type="ChEBI" id="CHEBI:49883"/>
    </ligand>
</feature>
<feature type="binding site" evidence="7 10">
    <location>
        <position position="476"/>
    </location>
    <ligand>
        <name>[4Fe-4S] cluster</name>
        <dbReference type="ChEBI" id="CHEBI:49883"/>
    </ligand>
</feature>
<keyword evidence="4 7" id="KW-0808">Transferase</keyword>
<protein>
    <recommendedName>
        <fullName evidence="7">Amidophosphoribosyltransferase</fullName>
        <shortName evidence="7">ATase</shortName>
        <ecNumber evidence="7">2.4.2.14</ecNumber>
    </recommendedName>
    <alternativeName>
        <fullName evidence="7">Glutamine phosphoribosylpyrophosphate amidotransferase</fullName>
        <shortName evidence="7">GPATase</shortName>
    </alternativeName>
</protein>
<evidence type="ECO:0000256" key="8">
    <source>
        <dbReference type="PIRNR" id="PIRNR000485"/>
    </source>
</evidence>
<dbReference type="EC" id="2.4.2.14" evidence="7"/>
<evidence type="ECO:0000256" key="4">
    <source>
        <dbReference type="ARBA" id="ARBA00022679"/>
    </source>
</evidence>
<dbReference type="InterPro" id="IPR000836">
    <property type="entry name" value="PRTase_dom"/>
</dbReference>
<dbReference type="InterPro" id="IPR035584">
    <property type="entry name" value="PurF_N"/>
</dbReference>
<organism evidence="13 14">
    <name type="scientific">Desulfosarcina ovata subsp. sediminis</name>
    <dbReference type="NCBI Taxonomy" id="885957"/>
    <lineage>
        <taxon>Bacteria</taxon>
        <taxon>Pseudomonadati</taxon>
        <taxon>Thermodesulfobacteriota</taxon>
        <taxon>Desulfobacteria</taxon>
        <taxon>Desulfobacterales</taxon>
        <taxon>Desulfosarcinaceae</taxon>
        <taxon>Desulfosarcina</taxon>
    </lineage>
</organism>
<dbReference type="EMBL" id="AP021876">
    <property type="protein sequence ID" value="BBO83888.1"/>
    <property type="molecule type" value="Genomic_DNA"/>
</dbReference>
<dbReference type="NCBIfam" id="TIGR01134">
    <property type="entry name" value="purF"/>
    <property type="match status" value="1"/>
</dbReference>
<evidence type="ECO:0000256" key="5">
    <source>
        <dbReference type="ARBA" id="ARBA00022755"/>
    </source>
</evidence>
<dbReference type="InterPro" id="IPR029057">
    <property type="entry name" value="PRTase-like"/>
</dbReference>
<dbReference type="GO" id="GO:0006189">
    <property type="term" value="P:'de novo' IMP biosynthetic process"/>
    <property type="evidence" value="ECO:0007669"/>
    <property type="project" value="UniProtKB-UniRule"/>
</dbReference>
<evidence type="ECO:0000256" key="6">
    <source>
        <dbReference type="ARBA" id="ARBA00022962"/>
    </source>
</evidence>
<dbReference type="PROSITE" id="PS51278">
    <property type="entry name" value="GATASE_TYPE_2"/>
    <property type="match status" value="1"/>
</dbReference>
<evidence type="ECO:0000256" key="3">
    <source>
        <dbReference type="ARBA" id="ARBA00022676"/>
    </source>
</evidence>
<dbReference type="CDD" id="cd00715">
    <property type="entry name" value="GPATase_N"/>
    <property type="match status" value="1"/>
</dbReference>
<dbReference type="GO" id="GO:0046872">
    <property type="term" value="F:metal ion binding"/>
    <property type="evidence" value="ECO:0007669"/>
    <property type="project" value="UniProtKB-KW"/>
</dbReference>
<keyword evidence="5 7" id="KW-0658">Purine biosynthesis</keyword>
<dbReference type="Gene3D" id="3.60.20.10">
    <property type="entry name" value="Glutamine Phosphoribosylpyrophosphate, subunit 1, domain 1"/>
    <property type="match status" value="1"/>
</dbReference>
<accession>A0A5K7ZUK6</accession>
<evidence type="ECO:0000256" key="2">
    <source>
        <dbReference type="ARBA" id="ARBA00010138"/>
    </source>
</evidence>
<dbReference type="GO" id="GO:0004044">
    <property type="term" value="F:amidophosphoribosyltransferase activity"/>
    <property type="evidence" value="ECO:0007669"/>
    <property type="project" value="UniProtKB-UniRule"/>
</dbReference>
<keyword evidence="3 7" id="KW-0328">Glycosyltransferase</keyword>
<feature type="region of interest" description="Disordered" evidence="11">
    <location>
        <begin position="1"/>
        <end position="23"/>
    </location>
</feature>
<feature type="active site" description="Nucleophile" evidence="7 9">
    <location>
        <position position="39"/>
    </location>
</feature>
<dbReference type="AlphaFoldDB" id="A0A5K7ZUK6"/>
<comment type="cofactor">
    <cofactor evidence="7 10">
        <name>[4Fe-4S] cluster</name>
        <dbReference type="ChEBI" id="CHEBI:49883"/>
    </cofactor>
    <text evidence="7 10">Binds 1 [4Fe-4S] cluster per subunit.</text>
</comment>
<keyword evidence="7 10" id="KW-0479">Metal-binding</keyword>
<dbReference type="Pfam" id="PF13522">
    <property type="entry name" value="GATase_6"/>
    <property type="match status" value="1"/>
</dbReference>
<comment type="caution">
    <text evidence="7">Lacks conserved residue(s) required for the propagation of feature annotation.</text>
</comment>
<keyword evidence="7 10" id="KW-0411">Iron-sulfur</keyword>
<dbReference type="GO" id="GO:0051539">
    <property type="term" value="F:4 iron, 4 sulfur cluster binding"/>
    <property type="evidence" value="ECO:0007669"/>
    <property type="project" value="UniProtKB-KW"/>
</dbReference>
<dbReference type="SUPFAM" id="SSF56235">
    <property type="entry name" value="N-terminal nucleophile aminohydrolases (Ntn hydrolases)"/>
    <property type="match status" value="1"/>
</dbReference>
<keyword evidence="7 10" id="KW-0408">Iron</keyword>
<dbReference type="Proteomes" id="UP000425960">
    <property type="component" value="Chromosome"/>
</dbReference>
<dbReference type="UniPathway" id="UPA00074">
    <property type="reaction ID" value="UER00124"/>
</dbReference>
<dbReference type="InterPro" id="IPR017932">
    <property type="entry name" value="GATase_2_dom"/>
</dbReference>
<gene>
    <name evidence="7 13" type="primary">purF</name>
    <name evidence="13" type="ORF">DSCO28_44540</name>
</gene>
<evidence type="ECO:0000256" key="11">
    <source>
        <dbReference type="SAM" id="MobiDB-lite"/>
    </source>
</evidence>
<comment type="function">
    <text evidence="7">Catalyzes the formation of phosphoribosylamine from phosphoribosylpyrophosphate (PRPP) and glutamine.</text>
</comment>
<evidence type="ECO:0000256" key="7">
    <source>
        <dbReference type="HAMAP-Rule" id="MF_01931"/>
    </source>
</evidence>
<keyword evidence="7" id="KW-0004">4Fe-4S</keyword>
<feature type="binding site" evidence="7 10">
    <location>
        <position position="420"/>
    </location>
    <ligand>
        <name>[4Fe-4S] cluster</name>
        <dbReference type="ChEBI" id="CHEBI:49883"/>
    </ligand>
</feature>
<feature type="domain" description="Glutamine amidotransferase type-2" evidence="12">
    <location>
        <begin position="39"/>
        <end position="258"/>
    </location>
</feature>
<dbReference type="HAMAP" id="MF_01931">
    <property type="entry name" value="PurF"/>
    <property type="match status" value="1"/>
</dbReference>
<comment type="catalytic activity">
    <reaction evidence="7 8">
        <text>5-phospho-beta-D-ribosylamine + L-glutamate + diphosphate = 5-phospho-alpha-D-ribose 1-diphosphate + L-glutamine + H2O</text>
        <dbReference type="Rhea" id="RHEA:14905"/>
        <dbReference type="ChEBI" id="CHEBI:15377"/>
        <dbReference type="ChEBI" id="CHEBI:29985"/>
        <dbReference type="ChEBI" id="CHEBI:33019"/>
        <dbReference type="ChEBI" id="CHEBI:58017"/>
        <dbReference type="ChEBI" id="CHEBI:58359"/>
        <dbReference type="ChEBI" id="CHEBI:58681"/>
        <dbReference type="EC" id="2.4.2.14"/>
    </reaction>
</comment>